<gene>
    <name evidence="1" type="ORF">O181_068038</name>
</gene>
<comment type="caution">
    <text evidence="1">The sequence shown here is derived from an EMBL/GenBank/DDBJ whole genome shotgun (WGS) entry which is preliminary data.</text>
</comment>
<evidence type="ECO:0000313" key="2">
    <source>
        <dbReference type="Proteomes" id="UP000765509"/>
    </source>
</evidence>
<reference evidence="1" key="1">
    <citation type="submission" date="2021-03" db="EMBL/GenBank/DDBJ databases">
        <title>Draft genome sequence of rust myrtle Austropuccinia psidii MF-1, a brazilian biotype.</title>
        <authorList>
            <person name="Quecine M.C."/>
            <person name="Pachon D.M.R."/>
            <person name="Bonatelli M.L."/>
            <person name="Correr F.H."/>
            <person name="Franceschini L.M."/>
            <person name="Leite T.F."/>
            <person name="Margarido G.R.A."/>
            <person name="Almeida C.A."/>
            <person name="Ferrarezi J.A."/>
            <person name="Labate C.A."/>
        </authorList>
    </citation>
    <scope>NUCLEOTIDE SEQUENCE</scope>
    <source>
        <strain evidence="1">MF-1</strain>
    </source>
</reference>
<dbReference type="Proteomes" id="UP000765509">
    <property type="component" value="Unassembled WGS sequence"/>
</dbReference>
<protein>
    <submittedName>
        <fullName evidence="1">Uncharacterized protein</fullName>
    </submittedName>
</protein>
<name>A0A9Q3I530_9BASI</name>
<dbReference type="EMBL" id="AVOT02034264">
    <property type="protein sequence ID" value="MBW0528323.1"/>
    <property type="molecule type" value="Genomic_DNA"/>
</dbReference>
<evidence type="ECO:0000313" key="1">
    <source>
        <dbReference type="EMBL" id="MBW0528323.1"/>
    </source>
</evidence>
<accession>A0A9Q3I530</accession>
<sequence>MNTLTISLRRFHSISALTPPNPPAPQKPHYFLPTLPPLWLTILIIYRQHCHHISALTHTYALAPPLRPCDFPPMLPIHIHPHPSS</sequence>
<dbReference type="AlphaFoldDB" id="A0A9Q3I530"/>
<keyword evidence="2" id="KW-1185">Reference proteome</keyword>
<organism evidence="1 2">
    <name type="scientific">Austropuccinia psidii MF-1</name>
    <dbReference type="NCBI Taxonomy" id="1389203"/>
    <lineage>
        <taxon>Eukaryota</taxon>
        <taxon>Fungi</taxon>
        <taxon>Dikarya</taxon>
        <taxon>Basidiomycota</taxon>
        <taxon>Pucciniomycotina</taxon>
        <taxon>Pucciniomycetes</taxon>
        <taxon>Pucciniales</taxon>
        <taxon>Sphaerophragmiaceae</taxon>
        <taxon>Austropuccinia</taxon>
    </lineage>
</organism>
<proteinExistence type="predicted"/>